<dbReference type="PROSITE" id="PS50111">
    <property type="entry name" value="CHEMOTAXIS_TRANSDUC_2"/>
    <property type="match status" value="1"/>
</dbReference>
<gene>
    <name evidence="5" type="ORF">ACFQ38_16655</name>
</gene>
<evidence type="ECO:0000256" key="2">
    <source>
        <dbReference type="PROSITE-ProRule" id="PRU00284"/>
    </source>
</evidence>
<keyword evidence="1 2" id="KW-0807">Transducer</keyword>
<name>A0ABW3U274_9BACL</name>
<protein>
    <submittedName>
        <fullName evidence="5">Methyl-accepting chemotaxis protein</fullName>
    </submittedName>
</protein>
<dbReference type="Pfam" id="PF00015">
    <property type="entry name" value="MCPsignal"/>
    <property type="match status" value="1"/>
</dbReference>
<dbReference type="Gene3D" id="1.10.287.950">
    <property type="entry name" value="Methyl-accepting chemotaxis protein"/>
    <property type="match status" value="1"/>
</dbReference>
<keyword evidence="3" id="KW-0812">Transmembrane</keyword>
<sequence length="488" mass="54029">MNLEQVRMEDWLQKNRIMIIGFSIAAGLGLVAQLIQRSPAEILLSVAIPFVFALLAYVISIKWRPFSTYLPYVLLLLNFAIAISIMYFSEANLGSIGVVVLLLALSPIHGKMRIMMFGFILSIIAMIMNNSLFVDPQLVETSGRNLVILQFLAGVILLLVVRQNGKVFAHVEELVQLTASKAFEEQQLKEKMEHTVKTITNYLAQLTESSETNARSQREMLLAVNEVSVSSQQQADHITEIAENTEQANEAVTQIFEGLGGIADQAVKAGERADEGAIKMGELKEKIQVFILTFKELHETFSMLTNKIAETNEFAGSIKAITEQTNLLALNASIEAARAGEHGKGFAVVAEEIRKLAGLTSNTLEKIDRNLGEVNRYTEQSVAKLDEGFVQMESQAVVANTSTQAFEVLFTAMEGLQKALHKFKGDFLLVLESSELVQRRTMDFAATVQQSTASIEELNATLTNLTDEQQVIAQTIEKTHREAVRLCE</sequence>
<dbReference type="EMBL" id="JBHTLT010000128">
    <property type="protein sequence ID" value="MFD1206729.1"/>
    <property type="molecule type" value="Genomic_DNA"/>
</dbReference>
<dbReference type="RefSeq" id="WP_381482354.1">
    <property type="nucleotide sequence ID" value="NZ_JBHTLT010000128.1"/>
</dbReference>
<proteinExistence type="predicted"/>
<feature type="transmembrane region" description="Helical" evidence="3">
    <location>
        <begin position="17"/>
        <end position="36"/>
    </location>
</feature>
<accession>A0ABW3U274</accession>
<reference evidence="6" key="1">
    <citation type="journal article" date="2019" name="Int. J. Syst. Evol. Microbiol.">
        <title>The Global Catalogue of Microorganisms (GCM) 10K type strain sequencing project: providing services to taxonomists for standard genome sequencing and annotation.</title>
        <authorList>
            <consortium name="The Broad Institute Genomics Platform"/>
            <consortium name="The Broad Institute Genome Sequencing Center for Infectious Disease"/>
            <person name="Wu L."/>
            <person name="Ma J."/>
        </authorList>
    </citation>
    <scope>NUCLEOTIDE SEQUENCE [LARGE SCALE GENOMIC DNA]</scope>
    <source>
        <strain evidence="6">CCUG 53915</strain>
    </source>
</reference>
<dbReference type="Proteomes" id="UP001597231">
    <property type="component" value="Unassembled WGS sequence"/>
</dbReference>
<dbReference type="SMART" id="SM00283">
    <property type="entry name" value="MA"/>
    <property type="match status" value="1"/>
</dbReference>
<dbReference type="PANTHER" id="PTHR32089">
    <property type="entry name" value="METHYL-ACCEPTING CHEMOTAXIS PROTEIN MCPB"/>
    <property type="match status" value="1"/>
</dbReference>
<evidence type="ECO:0000256" key="1">
    <source>
        <dbReference type="ARBA" id="ARBA00023224"/>
    </source>
</evidence>
<evidence type="ECO:0000313" key="6">
    <source>
        <dbReference type="Proteomes" id="UP001597231"/>
    </source>
</evidence>
<evidence type="ECO:0000259" key="4">
    <source>
        <dbReference type="PROSITE" id="PS50111"/>
    </source>
</evidence>
<feature type="transmembrane region" description="Helical" evidence="3">
    <location>
        <begin position="66"/>
        <end position="85"/>
    </location>
</feature>
<feature type="transmembrane region" description="Helical" evidence="3">
    <location>
        <begin position="145"/>
        <end position="161"/>
    </location>
</feature>
<keyword evidence="6" id="KW-1185">Reference proteome</keyword>
<feature type="domain" description="Methyl-accepting transducer" evidence="4">
    <location>
        <begin position="209"/>
        <end position="466"/>
    </location>
</feature>
<dbReference type="PANTHER" id="PTHR32089:SF112">
    <property type="entry name" value="LYSOZYME-LIKE PROTEIN-RELATED"/>
    <property type="match status" value="1"/>
</dbReference>
<dbReference type="InterPro" id="IPR004089">
    <property type="entry name" value="MCPsignal_dom"/>
</dbReference>
<feature type="transmembrane region" description="Helical" evidence="3">
    <location>
        <begin position="115"/>
        <end position="133"/>
    </location>
</feature>
<comment type="caution">
    <text evidence="5">The sequence shown here is derived from an EMBL/GenBank/DDBJ whole genome shotgun (WGS) entry which is preliminary data.</text>
</comment>
<keyword evidence="3" id="KW-1133">Transmembrane helix</keyword>
<evidence type="ECO:0000256" key="3">
    <source>
        <dbReference type="SAM" id="Phobius"/>
    </source>
</evidence>
<evidence type="ECO:0000313" key="5">
    <source>
        <dbReference type="EMBL" id="MFD1206729.1"/>
    </source>
</evidence>
<keyword evidence="3" id="KW-0472">Membrane</keyword>
<feature type="transmembrane region" description="Helical" evidence="3">
    <location>
        <begin position="42"/>
        <end position="59"/>
    </location>
</feature>
<organism evidence="5 6">
    <name type="scientific">Sporosarcina contaminans</name>
    <dbReference type="NCBI Taxonomy" id="633403"/>
    <lineage>
        <taxon>Bacteria</taxon>
        <taxon>Bacillati</taxon>
        <taxon>Bacillota</taxon>
        <taxon>Bacilli</taxon>
        <taxon>Bacillales</taxon>
        <taxon>Caryophanaceae</taxon>
        <taxon>Sporosarcina</taxon>
    </lineage>
</organism>
<dbReference type="SUPFAM" id="SSF58104">
    <property type="entry name" value="Methyl-accepting chemotaxis protein (MCP) signaling domain"/>
    <property type="match status" value="1"/>
</dbReference>